<protein>
    <submittedName>
        <fullName evidence="2">Uncharacterized protein</fullName>
    </submittedName>
</protein>
<dbReference type="Proteomes" id="UP001157125">
    <property type="component" value="Unassembled WGS sequence"/>
</dbReference>
<accession>A0ABQ6IGB8</accession>
<organism evidence="2 3">
    <name type="scientific">Demequina litorisediminis</name>
    <dbReference type="NCBI Taxonomy" id="1849022"/>
    <lineage>
        <taxon>Bacteria</taxon>
        <taxon>Bacillati</taxon>
        <taxon>Actinomycetota</taxon>
        <taxon>Actinomycetes</taxon>
        <taxon>Micrococcales</taxon>
        <taxon>Demequinaceae</taxon>
        <taxon>Demequina</taxon>
    </lineage>
</organism>
<feature type="region of interest" description="Disordered" evidence="1">
    <location>
        <begin position="1"/>
        <end position="73"/>
    </location>
</feature>
<sequence length="104" mass="11445">MGSRDQSIEDRTLQSRNLGMSEEEIAEYDFDADLEQEPVEDTEPQETPPSVRQGEGSLETGPPVSRWRARGRRSASTYVTRVAENLRAGRLAFGQASGCHCSGS</sequence>
<dbReference type="EMBL" id="BSUN01000001">
    <property type="protein sequence ID" value="GMA36940.1"/>
    <property type="molecule type" value="Genomic_DNA"/>
</dbReference>
<evidence type="ECO:0000313" key="2">
    <source>
        <dbReference type="EMBL" id="GMA36940.1"/>
    </source>
</evidence>
<keyword evidence="3" id="KW-1185">Reference proteome</keyword>
<reference evidence="3" key="1">
    <citation type="journal article" date="2019" name="Int. J. Syst. Evol. Microbiol.">
        <title>The Global Catalogue of Microorganisms (GCM) 10K type strain sequencing project: providing services to taxonomists for standard genome sequencing and annotation.</title>
        <authorList>
            <consortium name="The Broad Institute Genomics Platform"/>
            <consortium name="The Broad Institute Genome Sequencing Center for Infectious Disease"/>
            <person name="Wu L."/>
            <person name="Ma J."/>
        </authorList>
    </citation>
    <scope>NUCLEOTIDE SEQUENCE [LARGE SCALE GENOMIC DNA]</scope>
    <source>
        <strain evidence="3">NBRC 112299</strain>
    </source>
</reference>
<feature type="compositionally biased region" description="Acidic residues" evidence="1">
    <location>
        <begin position="21"/>
        <end position="44"/>
    </location>
</feature>
<evidence type="ECO:0000256" key="1">
    <source>
        <dbReference type="SAM" id="MobiDB-lite"/>
    </source>
</evidence>
<gene>
    <name evidence="2" type="ORF">GCM10025876_31440</name>
</gene>
<evidence type="ECO:0000313" key="3">
    <source>
        <dbReference type="Proteomes" id="UP001157125"/>
    </source>
</evidence>
<comment type="caution">
    <text evidence="2">The sequence shown here is derived from an EMBL/GenBank/DDBJ whole genome shotgun (WGS) entry which is preliminary data.</text>
</comment>
<name>A0ABQ6IGB8_9MICO</name>
<feature type="compositionally biased region" description="Basic and acidic residues" evidence="1">
    <location>
        <begin position="1"/>
        <end position="13"/>
    </location>
</feature>
<proteinExistence type="predicted"/>